<evidence type="ECO:0000313" key="1">
    <source>
        <dbReference type="EMBL" id="SEP69463.1"/>
    </source>
</evidence>
<gene>
    <name evidence="1" type="ORF">SAMN04488038_101208</name>
</gene>
<accession>A0A1H8ZYY8</accession>
<protein>
    <recommendedName>
        <fullName evidence="3">Piwi domain-containing protein</fullName>
    </recommendedName>
</protein>
<sequence length="517" mass="57942">MINQPFEPYTLHIDEPALEFGYGQECEYAKDGLFFFGPFKPIPGGGNLRFGVIGTAAGLARFDEWVGTVRGQISTETDRAHRMAWPGFEAVFGCAMPARPMAQISVEANALSEAIRRENRHEGVHEAVTLFEEPLLRYHREQEATPMFWFVVVPEEVFKWGRPKQDIPHKQRTKSRLPMRAKQAQALMSGGAGFLFDEVQEEAQKTLAVEAYEVNFHHQLKRRLLSSRIAVQVLRETTLAPWVQVDKRGQPVRRIDDPATVAWNICTTAFFKNEGKPWILKGVRPGVCYVGLVFKQITTQPNGDNACCGAQMFLDSGDGVVFRGAIGKWYSEDSRQYHLSGEKAAEIIDTVIAAYRDEHGVAPREVFVHGRTRFNEEEWNGFLSAAPAGTSVVAVRIRRAFETKLFRAEGKTPVLRGTAYVVSPKKAFLWSLGYTPRLQTYPGWEVPTPLEVEVSLGDADIIQVIKDILGLTKLNYNACIFGDGSPVTLRFADAVGEILTAGPMDEKLPPLPFRYYI</sequence>
<dbReference type="EMBL" id="FOFS01000001">
    <property type="protein sequence ID" value="SEP69463.1"/>
    <property type="molecule type" value="Genomic_DNA"/>
</dbReference>
<dbReference type="AlphaFoldDB" id="A0A1H8ZYY8"/>
<name>A0A1H8ZYY8_9GAMM</name>
<evidence type="ECO:0008006" key="3">
    <source>
        <dbReference type="Google" id="ProtNLM"/>
    </source>
</evidence>
<dbReference type="Proteomes" id="UP000199233">
    <property type="component" value="Unassembled WGS sequence"/>
</dbReference>
<organism evidence="1 2">
    <name type="scientific">Solimonas aquatica</name>
    <dbReference type="NCBI Taxonomy" id="489703"/>
    <lineage>
        <taxon>Bacteria</taxon>
        <taxon>Pseudomonadati</taxon>
        <taxon>Pseudomonadota</taxon>
        <taxon>Gammaproteobacteria</taxon>
        <taxon>Nevskiales</taxon>
        <taxon>Nevskiaceae</taxon>
        <taxon>Solimonas</taxon>
    </lineage>
</organism>
<dbReference type="SUPFAM" id="SSF53098">
    <property type="entry name" value="Ribonuclease H-like"/>
    <property type="match status" value="1"/>
</dbReference>
<dbReference type="RefSeq" id="WP_218140018.1">
    <property type="nucleotide sequence ID" value="NZ_FOFS01000001.1"/>
</dbReference>
<keyword evidence="2" id="KW-1185">Reference proteome</keyword>
<evidence type="ECO:0000313" key="2">
    <source>
        <dbReference type="Proteomes" id="UP000199233"/>
    </source>
</evidence>
<reference evidence="1 2" key="1">
    <citation type="submission" date="2016-10" db="EMBL/GenBank/DDBJ databases">
        <authorList>
            <person name="de Groot N.N."/>
        </authorList>
    </citation>
    <scope>NUCLEOTIDE SEQUENCE [LARGE SCALE GENOMIC DNA]</scope>
    <source>
        <strain evidence="1 2">DSM 25927</strain>
    </source>
</reference>
<dbReference type="GO" id="GO:0003676">
    <property type="term" value="F:nucleic acid binding"/>
    <property type="evidence" value="ECO:0007669"/>
    <property type="project" value="InterPro"/>
</dbReference>
<dbReference type="Gene3D" id="3.30.420.10">
    <property type="entry name" value="Ribonuclease H-like superfamily/Ribonuclease H"/>
    <property type="match status" value="1"/>
</dbReference>
<proteinExistence type="predicted"/>
<dbReference type="InterPro" id="IPR036397">
    <property type="entry name" value="RNaseH_sf"/>
</dbReference>
<dbReference type="STRING" id="489703.SAMN04488038_101208"/>
<dbReference type="InterPro" id="IPR012337">
    <property type="entry name" value="RNaseH-like_sf"/>
</dbReference>